<evidence type="ECO:0000259" key="1">
    <source>
        <dbReference type="Pfam" id="PF00557"/>
    </source>
</evidence>
<feature type="domain" description="Peptidase M24" evidence="1">
    <location>
        <begin position="200"/>
        <end position="408"/>
    </location>
</feature>
<dbReference type="InterPro" id="IPR036005">
    <property type="entry name" value="Creatinase/aminopeptidase-like"/>
</dbReference>
<accession>A0A859QUB7</accession>
<dbReference type="EMBL" id="CP041241">
    <property type="protein sequence ID" value="QLL65727.1"/>
    <property type="molecule type" value="Genomic_DNA"/>
</dbReference>
<dbReference type="InterPro" id="IPR000587">
    <property type="entry name" value="Creatinase_N"/>
</dbReference>
<evidence type="ECO:0000313" key="3">
    <source>
        <dbReference type="EMBL" id="QLL65727.1"/>
    </source>
</evidence>
<dbReference type="InterPro" id="IPR029149">
    <property type="entry name" value="Creatin/AminoP/Spt16_N"/>
</dbReference>
<reference evidence="3 4" key="1">
    <citation type="submission" date="2019-06" db="EMBL/GenBank/DDBJ databases">
        <title>Complete genome sequence of Ensifer mexicanus ITTG R7 isolated from nodules of Acacia angustissima (Mill.) Kuntze.</title>
        <authorList>
            <person name="Rincon-Rosales R."/>
            <person name="Rogel M.A."/>
            <person name="Guerrero G."/>
            <person name="Rincon-Molina C.I."/>
            <person name="Lopez-Lopez A."/>
            <person name="Martinez-Romero E."/>
        </authorList>
    </citation>
    <scope>NUCLEOTIDE SEQUENCE [LARGE SCALE GENOMIC DNA]</scope>
    <source>
        <strain evidence="3 4">ITTG R7</strain>
        <plasmid evidence="4">pemeittgr7c</plasmid>
    </source>
</reference>
<dbReference type="Proteomes" id="UP000510721">
    <property type="component" value="Plasmid pEmeITTGR7c"/>
</dbReference>
<keyword evidence="4" id="KW-1185">Reference proteome</keyword>
<dbReference type="Gene3D" id="3.90.230.10">
    <property type="entry name" value="Creatinase/methionine aminopeptidase superfamily"/>
    <property type="match status" value="1"/>
</dbReference>
<dbReference type="AlphaFoldDB" id="A0A859QUB7"/>
<organism evidence="3 4">
    <name type="scientific">Sinorhizobium mexicanum</name>
    <dbReference type="NCBI Taxonomy" id="375549"/>
    <lineage>
        <taxon>Bacteria</taxon>
        <taxon>Pseudomonadati</taxon>
        <taxon>Pseudomonadota</taxon>
        <taxon>Alphaproteobacteria</taxon>
        <taxon>Hyphomicrobiales</taxon>
        <taxon>Rhizobiaceae</taxon>
        <taxon>Sinorhizobium/Ensifer group</taxon>
        <taxon>Sinorhizobium</taxon>
    </lineage>
</organism>
<dbReference type="PANTHER" id="PTHR46112">
    <property type="entry name" value="AMINOPEPTIDASE"/>
    <property type="match status" value="1"/>
</dbReference>
<proteinExistence type="predicted"/>
<dbReference type="Gene3D" id="3.40.350.10">
    <property type="entry name" value="Creatinase/prolidase N-terminal domain"/>
    <property type="match status" value="1"/>
</dbReference>
<evidence type="ECO:0000259" key="2">
    <source>
        <dbReference type="Pfam" id="PF01321"/>
    </source>
</evidence>
<dbReference type="KEGG" id="emx:FKV68_31080"/>
<dbReference type="SUPFAM" id="SSF55920">
    <property type="entry name" value="Creatinase/aminopeptidase"/>
    <property type="match status" value="1"/>
</dbReference>
<dbReference type="CDD" id="cd01066">
    <property type="entry name" value="APP_MetAP"/>
    <property type="match status" value="1"/>
</dbReference>
<gene>
    <name evidence="3" type="ORF">FKV68_31080</name>
</gene>
<dbReference type="SUPFAM" id="SSF53092">
    <property type="entry name" value="Creatinase/prolidase N-terminal domain"/>
    <property type="match status" value="1"/>
</dbReference>
<feature type="domain" description="Creatinase N-terminal" evidence="2">
    <location>
        <begin position="47"/>
        <end position="192"/>
    </location>
</feature>
<evidence type="ECO:0000313" key="4">
    <source>
        <dbReference type="Proteomes" id="UP000510721"/>
    </source>
</evidence>
<geneLocation type="plasmid" evidence="4">
    <name>pemeittgr7c</name>
</geneLocation>
<keyword evidence="3" id="KW-0614">Plasmid</keyword>
<sequence length="425" mass="46825">MACYKYENFDTQLRAVENDVHIYDVVHDGGDVVSRSAVFTAAEYSRRIRDVKKRMERAGFDLIICQDPANMGWLTGYDGWSFYVPQCVLVHVDEERPIWFGRAQDEKSALLTTGLPQGNVVPFSEYLVQNPEGHPFDELAELVRARGWGKARIGVEMDAHYYTARCHAHLVQGLPEASFSNNGDLVNWARLIKSEPELALMREAGAICSHAMERAISKMSPGVPQNEVIAELYHAQIMGVGGLGGDYAAICPLMPVGEGTATPHLTWTEDPLPQSGLAILEIAGARRRYHAALTRTVHFGRPPQTYVDIAKAIVDGVDAGLEKARSGNTAEEVEAAWQAVLRSRGLKKESRVGYPIGLAYPPDWGERTVSLRPGDRTELQPGMCFHMMAGVWLGDFGLAISESFVVTDKGGEKLCTSPRKLIAVE</sequence>
<name>A0A859QUB7_9HYPH</name>
<dbReference type="InterPro" id="IPR000994">
    <property type="entry name" value="Pept_M24"/>
</dbReference>
<dbReference type="Pfam" id="PF00557">
    <property type="entry name" value="Peptidase_M24"/>
    <property type="match status" value="1"/>
</dbReference>
<dbReference type="InterPro" id="IPR050659">
    <property type="entry name" value="Peptidase_M24B"/>
</dbReference>
<protein>
    <submittedName>
        <fullName evidence="3">M24 family metallopeptidase</fullName>
    </submittedName>
</protein>
<dbReference type="PANTHER" id="PTHR46112:SF2">
    <property type="entry name" value="XAA-PRO AMINOPEPTIDASE P-RELATED"/>
    <property type="match status" value="1"/>
</dbReference>
<dbReference type="Pfam" id="PF01321">
    <property type="entry name" value="Creatinase_N"/>
    <property type="match status" value="1"/>
</dbReference>